<keyword evidence="2" id="KW-1133">Transmembrane helix</keyword>
<dbReference type="RefSeq" id="WP_283231724.1">
    <property type="nucleotide sequence ID" value="NZ_JASGBQ010000030.1"/>
</dbReference>
<evidence type="ECO:0000256" key="2">
    <source>
        <dbReference type="SAM" id="Phobius"/>
    </source>
</evidence>
<organism evidence="3 4">
    <name type="scientific">Fusibacillus kribbianus</name>
    <dbReference type="NCBI Taxonomy" id="3044208"/>
    <lineage>
        <taxon>Bacteria</taxon>
        <taxon>Bacillati</taxon>
        <taxon>Bacillota</taxon>
        <taxon>Clostridia</taxon>
        <taxon>Lachnospirales</taxon>
        <taxon>Lachnospiraceae</taxon>
        <taxon>Fusibacillus</taxon>
    </lineage>
</organism>
<dbReference type="EMBL" id="JASGBQ010000030">
    <property type="protein sequence ID" value="MDI9243299.1"/>
    <property type="molecule type" value="Genomic_DNA"/>
</dbReference>
<gene>
    <name evidence="3" type="ORF">QJ036_12655</name>
</gene>
<keyword evidence="2" id="KW-0472">Membrane</keyword>
<proteinExistence type="predicted"/>
<keyword evidence="4" id="KW-1185">Reference proteome</keyword>
<feature type="transmembrane region" description="Helical" evidence="2">
    <location>
        <begin position="12"/>
        <end position="40"/>
    </location>
</feature>
<dbReference type="Proteomes" id="UP001300383">
    <property type="component" value="Unassembled WGS sequence"/>
</dbReference>
<accession>A0AAP4BBI3</accession>
<evidence type="ECO:0000256" key="1">
    <source>
        <dbReference type="SAM" id="MobiDB-lite"/>
    </source>
</evidence>
<feature type="compositionally biased region" description="Basic residues" evidence="1">
    <location>
        <begin position="78"/>
        <end position="87"/>
    </location>
</feature>
<sequence>MYMDVTKIEGQVSLYHTLFLACAIAAAACLVVTVFLLLFFRIPSIIGELTGRTARKAISAMEEHNARTGLGTGGAAGKGRRKQKPNKGKTEHMKNLPLQEMAPFMQETAPLVQETAPLQYEAPAFGSGIGGFRVTRELMMIHTEEIIES</sequence>
<reference evidence="3 4" key="1">
    <citation type="submission" date="2023-05" db="EMBL/GenBank/DDBJ databases">
        <title>[ruminococcus] sp. nov., isolated from a pig farm feces dump.</title>
        <authorList>
            <person name="Chang Y.-H."/>
        </authorList>
    </citation>
    <scope>NUCLEOTIDE SEQUENCE [LARGE SCALE GENOMIC DNA]</scope>
    <source>
        <strain evidence="3 4">YH-rum2234</strain>
    </source>
</reference>
<keyword evidence="2" id="KW-0812">Transmembrane</keyword>
<evidence type="ECO:0000313" key="3">
    <source>
        <dbReference type="EMBL" id="MDI9243299.1"/>
    </source>
</evidence>
<dbReference type="AlphaFoldDB" id="A0AAP4BBI3"/>
<comment type="caution">
    <text evidence="3">The sequence shown here is derived from an EMBL/GenBank/DDBJ whole genome shotgun (WGS) entry which is preliminary data.</text>
</comment>
<name>A0AAP4BBI3_9FIRM</name>
<dbReference type="PROSITE" id="PS51257">
    <property type="entry name" value="PROKAR_LIPOPROTEIN"/>
    <property type="match status" value="1"/>
</dbReference>
<evidence type="ECO:0000313" key="4">
    <source>
        <dbReference type="Proteomes" id="UP001300383"/>
    </source>
</evidence>
<feature type="region of interest" description="Disordered" evidence="1">
    <location>
        <begin position="68"/>
        <end position="92"/>
    </location>
</feature>
<protein>
    <submittedName>
        <fullName evidence="3">Uncharacterized protein</fullName>
    </submittedName>
</protein>